<proteinExistence type="inferred from homology"/>
<dbReference type="RefSeq" id="XP_004992901.1">
    <property type="nucleotide sequence ID" value="XM_004992844.1"/>
</dbReference>
<dbReference type="GO" id="GO:0005525">
    <property type="term" value="F:GTP binding"/>
    <property type="evidence" value="ECO:0007669"/>
    <property type="project" value="UniProtKB-KW"/>
</dbReference>
<keyword evidence="4" id="KW-0175">Coiled coil</keyword>
<gene>
    <name evidence="7" type="ORF">PTSG_06009</name>
</gene>
<keyword evidence="2 3" id="KW-0342">GTP-binding</keyword>
<dbReference type="PROSITE" id="PS51719">
    <property type="entry name" value="G_SEPTIN"/>
    <property type="match status" value="1"/>
</dbReference>
<organism evidence="8">
    <name type="scientific">Salpingoeca rosetta (strain ATCC 50818 / BSB-021)</name>
    <dbReference type="NCBI Taxonomy" id="946362"/>
    <lineage>
        <taxon>Eukaryota</taxon>
        <taxon>Choanoflagellata</taxon>
        <taxon>Craspedida</taxon>
        <taxon>Salpingoecidae</taxon>
        <taxon>Salpingoeca</taxon>
    </lineage>
</organism>
<dbReference type="OMA" id="RNRTIMA"/>
<feature type="region of interest" description="Disordered" evidence="5">
    <location>
        <begin position="392"/>
        <end position="420"/>
    </location>
</feature>
<dbReference type="EMBL" id="GL832969">
    <property type="protein sequence ID" value="EGD74644.1"/>
    <property type="molecule type" value="Genomic_DNA"/>
</dbReference>
<evidence type="ECO:0000256" key="2">
    <source>
        <dbReference type="ARBA" id="ARBA00023134"/>
    </source>
</evidence>
<evidence type="ECO:0000313" key="8">
    <source>
        <dbReference type="Proteomes" id="UP000007799"/>
    </source>
</evidence>
<comment type="similarity">
    <text evidence="3">Belongs to the TRAFAC class TrmE-Era-EngA-EngB-Septin-like GTPase superfamily. Septin GTPase family.</text>
</comment>
<feature type="compositionally biased region" description="Basic residues" evidence="5">
    <location>
        <begin position="411"/>
        <end position="420"/>
    </location>
</feature>
<evidence type="ECO:0000313" key="7">
    <source>
        <dbReference type="EMBL" id="EGD74644.1"/>
    </source>
</evidence>
<reference evidence="7" key="1">
    <citation type="submission" date="2009-08" db="EMBL/GenBank/DDBJ databases">
        <title>Annotation of Salpingoeca rosetta.</title>
        <authorList>
            <consortium name="The Broad Institute Genome Sequencing Platform"/>
            <person name="Russ C."/>
            <person name="Cuomo C."/>
            <person name="Burger G."/>
            <person name="Gray M.W."/>
            <person name="Holland P.W.H."/>
            <person name="King N."/>
            <person name="Lang F.B.F."/>
            <person name="Roger A.J."/>
            <person name="Ruiz-Trillo I."/>
            <person name="Young S.K."/>
            <person name="Zeng Q."/>
            <person name="Gargeya S."/>
            <person name="Alvarado L."/>
            <person name="Berlin A."/>
            <person name="Chapman S.B."/>
            <person name="Chen Z."/>
            <person name="Freedman E."/>
            <person name="Gellesch M."/>
            <person name="Goldberg J."/>
            <person name="Griggs A."/>
            <person name="Gujja S."/>
            <person name="Heilman E."/>
            <person name="Heiman D."/>
            <person name="Howarth C."/>
            <person name="Mehta T."/>
            <person name="Neiman D."/>
            <person name="Pearson M."/>
            <person name="Roberts A."/>
            <person name="Saif S."/>
            <person name="Shea T."/>
            <person name="Shenoy N."/>
            <person name="Sisk P."/>
            <person name="Stolte C."/>
            <person name="Sykes S."/>
            <person name="White J."/>
            <person name="Yandava C."/>
            <person name="Haas B."/>
            <person name="Nusbaum C."/>
            <person name="Birren B."/>
        </authorList>
    </citation>
    <scope>NUCLEOTIDE SEQUENCE [LARGE SCALE GENOMIC DNA]</scope>
    <source>
        <strain evidence="7">ATCC 50818</strain>
    </source>
</reference>
<dbReference type="GeneID" id="16073474"/>
<dbReference type="CDD" id="cd01850">
    <property type="entry name" value="CDC_Septin"/>
    <property type="match status" value="1"/>
</dbReference>
<evidence type="ECO:0000256" key="5">
    <source>
        <dbReference type="SAM" id="MobiDB-lite"/>
    </source>
</evidence>
<keyword evidence="8" id="KW-1185">Reference proteome</keyword>
<dbReference type="Proteomes" id="UP000007799">
    <property type="component" value="Unassembled WGS sequence"/>
</dbReference>
<evidence type="ECO:0000259" key="6">
    <source>
        <dbReference type="PROSITE" id="PS51719"/>
    </source>
</evidence>
<sequence>MATMRTLAPSGRRLTATSRVGFDTLPDQYVNREQQRGFRFNIACIGETAIGKSALLDSLFDTDFEQKPHNHDEEPHVEHSCKVVSEGGVDLQLTITCSVGYGDQIDRTDTYKPLLDYVDAQFEEYLQEELKMNRQLHSYTDTRVHACLFLVSPTGTCLKSMDLVALKKLCDKVNVIVVIAKADTITKSELERFKQTLREEFAANGLQLFQPEVDTNQYPLAVVGSQEKVVIGGESVRVRQYPWGIVEVENDDHSDFLRLRNLLLRTHLEVLRLSTHTTFYERYRQRRLVDLGFAPSGRHTSTSGADGDAEDVPESLTEVYEQKRRQYKELMARKEQQLKEQFMQKVNEKEGEIRKIEKELRGKRDELVNIHRSEEAKIKAALQALARDRAAWQAECEARRKEEMSKDSKKKDKKDKHRHK</sequence>
<dbReference type="SUPFAM" id="SSF52540">
    <property type="entry name" value="P-loop containing nucleoside triphosphate hydrolases"/>
    <property type="match status" value="1"/>
</dbReference>
<dbReference type="Gene3D" id="3.40.50.300">
    <property type="entry name" value="P-loop containing nucleotide triphosphate hydrolases"/>
    <property type="match status" value="1"/>
</dbReference>
<feature type="region of interest" description="Disordered" evidence="5">
    <location>
        <begin position="294"/>
        <end position="314"/>
    </location>
</feature>
<dbReference type="AlphaFoldDB" id="F2UDE9"/>
<dbReference type="FunCoup" id="F2UDE9">
    <property type="interactions" value="656"/>
</dbReference>
<protein>
    <submittedName>
        <fullName evidence="7">Septin</fullName>
    </submittedName>
</protein>
<evidence type="ECO:0000256" key="3">
    <source>
        <dbReference type="RuleBase" id="RU004560"/>
    </source>
</evidence>
<dbReference type="OrthoDB" id="416553at2759"/>
<dbReference type="InterPro" id="IPR016491">
    <property type="entry name" value="Septin"/>
</dbReference>
<dbReference type="InterPro" id="IPR027417">
    <property type="entry name" value="P-loop_NTPase"/>
</dbReference>
<evidence type="ECO:0000256" key="1">
    <source>
        <dbReference type="ARBA" id="ARBA00022741"/>
    </source>
</evidence>
<evidence type="ECO:0000256" key="4">
    <source>
        <dbReference type="SAM" id="Coils"/>
    </source>
</evidence>
<dbReference type="InterPro" id="IPR030379">
    <property type="entry name" value="G_SEPTIN_dom"/>
</dbReference>
<keyword evidence="1 3" id="KW-0547">Nucleotide-binding</keyword>
<dbReference type="PIRSF" id="PIRSF006698">
    <property type="entry name" value="Septin"/>
    <property type="match status" value="1"/>
</dbReference>
<dbReference type="KEGG" id="sre:PTSG_06009"/>
<name>F2UDE9_SALR5</name>
<dbReference type="PANTHER" id="PTHR18884">
    <property type="entry name" value="SEPTIN"/>
    <property type="match status" value="1"/>
</dbReference>
<dbReference type="eggNOG" id="KOG3859">
    <property type="taxonomic scope" value="Eukaryota"/>
</dbReference>
<feature type="domain" description="Septin-type G" evidence="6">
    <location>
        <begin position="36"/>
        <end position="290"/>
    </location>
</feature>
<feature type="compositionally biased region" description="Basic and acidic residues" evidence="5">
    <location>
        <begin position="392"/>
        <end position="410"/>
    </location>
</feature>
<dbReference type="STRING" id="946362.F2UDE9"/>
<accession>F2UDE9</accession>
<feature type="coiled-coil region" evidence="4">
    <location>
        <begin position="317"/>
        <end position="366"/>
    </location>
</feature>
<dbReference type="Pfam" id="PF00735">
    <property type="entry name" value="Septin"/>
    <property type="match status" value="1"/>
</dbReference>
<dbReference type="InParanoid" id="F2UDE9"/>